<dbReference type="eggNOG" id="COG2226">
    <property type="taxonomic scope" value="Bacteria"/>
</dbReference>
<proteinExistence type="predicted"/>
<keyword evidence="3" id="KW-1185">Reference proteome</keyword>
<dbReference type="InterPro" id="IPR029063">
    <property type="entry name" value="SAM-dependent_MTases_sf"/>
</dbReference>
<dbReference type="STRING" id="435908.IDSA_01300"/>
<sequence length="326" mass="36251">MEHWSKYWHTKGVLNSFAEGEANKGYTGVVKKFWDTTFAEIPTGGTVIDAGSGNGALALLAFDYSRANQKDFVIHGVDAARIDPAAQLSKSSPAIAKKLKQITFHSETPVEQMPFVAGSVDAVVSQFAFEYADRNQALKSILESLKEGGTFTAMAHHASSSLLKDSKQGVVILTDILENSPLFQQADLLIDLAAQAIPQLGEKGWSEFSHNRIISRSIQWTMQALQERYNKAEQQMWVNDVVRRVARVMQVMKGDNLAECRKQLAFEYHLLSDHKLRLQDQLNAALAKKDITALKKAAEKSGAKFEADVIEHDGDTFAWTLKIRKK</sequence>
<gene>
    <name evidence="2" type="ORF">IDSA_01300</name>
</gene>
<evidence type="ECO:0000313" key="2">
    <source>
        <dbReference type="EMBL" id="KFZ31386.1"/>
    </source>
</evidence>
<protein>
    <recommendedName>
        <fullName evidence="1">Methyltransferase type 11 domain-containing protein</fullName>
    </recommendedName>
</protein>
<evidence type="ECO:0000259" key="1">
    <source>
        <dbReference type="Pfam" id="PF08241"/>
    </source>
</evidence>
<dbReference type="Proteomes" id="UP000054363">
    <property type="component" value="Unassembled WGS sequence"/>
</dbReference>
<dbReference type="SUPFAM" id="SSF53335">
    <property type="entry name" value="S-adenosyl-L-methionine-dependent methyltransferases"/>
    <property type="match status" value="1"/>
</dbReference>
<dbReference type="Pfam" id="PF08241">
    <property type="entry name" value="Methyltransf_11"/>
    <property type="match status" value="1"/>
</dbReference>
<dbReference type="InterPro" id="IPR013216">
    <property type="entry name" value="Methyltransf_11"/>
</dbReference>
<accession>A0A094JFS0</accession>
<dbReference type="CDD" id="cd02440">
    <property type="entry name" value="AdoMet_MTases"/>
    <property type="match status" value="1"/>
</dbReference>
<organism evidence="2 3">
    <name type="scientific">Pseudidiomarina salinarum</name>
    <dbReference type="NCBI Taxonomy" id="435908"/>
    <lineage>
        <taxon>Bacteria</taxon>
        <taxon>Pseudomonadati</taxon>
        <taxon>Pseudomonadota</taxon>
        <taxon>Gammaproteobacteria</taxon>
        <taxon>Alteromonadales</taxon>
        <taxon>Idiomarinaceae</taxon>
        <taxon>Pseudidiomarina</taxon>
    </lineage>
</organism>
<feature type="domain" description="Methyltransferase type 11" evidence="1">
    <location>
        <begin position="49"/>
        <end position="151"/>
    </location>
</feature>
<dbReference type="OrthoDB" id="5974463at2"/>
<dbReference type="Gene3D" id="3.40.50.150">
    <property type="entry name" value="Vaccinia Virus protein VP39"/>
    <property type="match status" value="1"/>
</dbReference>
<dbReference type="EMBL" id="JPER01000001">
    <property type="protein sequence ID" value="KFZ31386.1"/>
    <property type="molecule type" value="Genomic_DNA"/>
</dbReference>
<evidence type="ECO:0000313" key="3">
    <source>
        <dbReference type="Proteomes" id="UP000054363"/>
    </source>
</evidence>
<reference evidence="2 3" key="1">
    <citation type="submission" date="2014-06" db="EMBL/GenBank/DDBJ databases">
        <title>The draft genome sequence of Idiomarina salinarum ISL-52.</title>
        <authorList>
            <person name="Du J."/>
            <person name="Shao Z."/>
        </authorList>
    </citation>
    <scope>NUCLEOTIDE SEQUENCE [LARGE SCALE GENOMIC DNA]</scope>
    <source>
        <strain evidence="2 3">ISL-52</strain>
    </source>
</reference>
<name>A0A094JFS0_9GAMM</name>
<dbReference type="AlphaFoldDB" id="A0A094JFS0"/>
<comment type="caution">
    <text evidence="2">The sequence shown here is derived from an EMBL/GenBank/DDBJ whole genome shotgun (WGS) entry which is preliminary data.</text>
</comment>
<dbReference type="RefSeq" id="WP_034773714.1">
    <property type="nucleotide sequence ID" value="NZ_JPER01000001.1"/>
</dbReference>